<protein>
    <submittedName>
        <fullName evidence="1">Uncharacterized protein</fullName>
    </submittedName>
</protein>
<reference evidence="1" key="1">
    <citation type="submission" date="2021-10" db="EMBL/GenBank/DDBJ databases">
        <title>De novo Genome Assembly of Clathrus columnatus (Basidiomycota, Fungi) Using Illumina and Nanopore Sequence Data.</title>
        <authorList>
            <person name="Ogiso-Tanaka E."/>
            <person name="Itagaki H."/>
            <person name="Hosoya T."/>
            <person name="Hosaka K."/>
        </authorList>
    </citation>
    <scope>NUCLEOTIDE SEQUENCE</scope>
    <source>
        <strain evidence="1">MO-923</strain>
    </source>
</reference>
<evidence type="ECO:0000313" key="2">
    <source>
        <dbReference type="Proteomes" id="UP001050691"/>
    </source>
</evidence>
<name>A0AAV5A3C8_9AGAM</name>
<dbReference type="AlphaFoldDB" id="A0AAV5A3C8"/>
<comment type="caution">
    <text evidence="1">The sequence shown here is derived from an EMBL/GenBank/DDBJ whole genome shotgun (WGS) entry which is preliminary data.</text>
</comment>
<keyword evidence="2" id="KW-1185">Reference proteome</keyword>
<evidence type="ECO:0000313" key="1">
    <source>
        <dbReference type="EMBL" id="GJJ09122.1"/>
    </source>
</evidence>
<accession>A0AAV5A3C8</accession>
<organism evidence="1 2">
    <name type="scientific">Clathrus columnatus</name>
    <dbReference type="NCBI Taxonomy" id="1419009"/>
    <lineage>
        <taxon>Eukaryota</taxon>
        <taxon>Fungi</taxon>
        <taxon>Dikarya</taxon>
        <taxon>Basidiomycota</taxon>
        <taxon>Agaricomycotina</taxon>
        <taxon>Agaricomycetes</taxon>
        <taxon>Phallomycetidae</taxon>
        <taxon>Phallales</taxon>
        <taxon>Clathraceae</taxon>
        <taxon>Clathrus</taxon>
    </lineage>
</organism>
<dbReference type="EMBL" id="BPWL01000004">
    <property type="protein sequence ID" value="GJJ09122.1"/>
    <property type="molecule type" value="Genomic_DNA"/>
</dbReference>
<proteinExistence type="predicted"/>
<gene>
    <name evidence="1" type="ORF">Clacol_003344</name>
</gene>
<sequence>MIPRMCPNSLAAVGPILCTGKQHPPEKRWNLNSLSGGVEDNCHPPYCLLTLIAAALNGSPGGELTSREWHDEVDHILENQHQLFNYFSRKREPSFGLRYEVPDGNCSGTNVYLPVERPLRQAHKFQLWQRPERSNEEPTMDQGADFLVL</sequence>
<dbReference type="Proteomes" id="UP001050691">
    <property type="component" value="Unassembled WGS sequence"/>
</dbReference>